<proteinExistence type="predicted"/>
<feature type="compositionally biased region" description="Basic and acidic residues" evidence="1">
    <location>
        <begin position="1"/>
        <end position="23"/>
    </location>
</feature>
<feature type="region of interest" description="Disordered" evidence="1">
    <location>
        <begin position="1"/>
        <end position="27"/>
    </location>
</feature>
<reference evidence="2" key="1">
    <citation type="journal article" date="2017" name="Gigascience">
        <title>The genome draft of coconut (Cocos nucifera).</title>
        <authorList>
            <person name="Xiao Y."/>
            <person name="Xu P."/>
            <person name="Fan H."/>
            <person name="Baudouin L."/>
            <person name="Xia W."/>
            <person name="Bocs S."/>
            <person name="Xu J."/>
            <person name="Li Q."/>
            <person name="Guo A."/>
            <person name="Zhou L."/>
            <person name="Li J."/>
            <person name="Wu Y."/>
            <person name="Ma Z."/>
            <person name="Armero A."/>
            <person name="Issali A.E."/>
            <person name="Liu N."/>
            <person name="Peng M."/>
            <person name="Yang Y."/>
        </authorList>
    </citation>
    <scope>NUCLEOTIDE SEQUENCE</scope>
    <source>
        <tissue evidence="2">Spear leaf of Hainan Tall coconut</tissue>
    </source>
</reference>
<dbReference type="EMBL" id="CM017877">
    <property type="protein sequence ID" value="KAG1348095.1"/>
    <property type="molecule type" value="Genomic_DNA"/>
</dbReference>
<protein>
    <submittedName>
        <fullName evidence="2">Uncharacterized protein</fullName>
    </submittedName>
</protein>
<gene>
    <name evidence="2" type="ORF">COCNU_06G019240</name>
</gene>
<evidence type="ECO:0000313" key="3">
    <source>
        <dbReference type="Proteomes" id="UP000797356"/>
    </source>
</evidence>
<accession>A0A8K0IDX0</accession>
<dbReference type="AlphaFoldDB" id="A0A8K0IDX0"/>
<dbReference type="Proteomes" id="UP000797356">
    <property type="component" value="Chromosome 6"/>
</dbReference>
<reference evidence="2" key="2">
    <citation type="submission" date="2019-07" db="EMBL/GenBank/DDBJ databases">
        <authorList>
            <person name="Yang Y."/>
            <person name="Bocs S."/>
            <person name="Baudouin L."/>
        </authorList>
    </citation>
    <scope>NUCLEOTIDE SEQUENCE</scope>
    <source>
        <tissue evidence="2">Spear leaf of Hainan Tall coconut</tissue>
    </source>
</reference>
<name>A0A8K0IDX0_COCNU</name>
<sequence>MGRKASEGDWSRKPDIGDNREQDDGGEQWQVAVRRVGKWWEFARRRESLRRLMKGLKKKKTTREKTIERIQRLTYGA</sequence>
<evidence type="ECO:0000256" key="1">
    <source>
        <dbReference type="SAM" id="MobiDB-lite"/>
    </source>
</evidence>
<organism evidence="2 3">
    <name type="scientific">Cocos nucifera</name>
    <name type="common">Coconut palm</name>
    <dbReference type="NCBI Taxonomy" id="13894"/>
    <lineage>
        <taxon>Eukaryota</taxon>
        <taxon>Viridiplantae</taxon>
        <taxon>Streptophyta</taxon>
        <taxon>Embryophyta</taxon>
        <taxon>Tracheophyta</taxon>
        <taxon>Spermatophyta</taxon>
        <taxon>Magnoliopsida</taxon>
        <taxon>Liliopsida</taxon>
        <taxon>Arecaceae</taxon>
        <taxon>Arecoideae</taxon>
        <taxon>Cocoseae</taxon>
        <taxon>Attaleinae</taxon>
        <taxon>Cocos</taxon>
    </lineage>
</organism>
<comment type="caution">
    <text evidence="2">The sequence shown here is derived from an EMBL/GenBank/DDBJ whole genome shotgun (WGS) entry which is preliminary data.</text>
</comment>
<keyword evidence="3" id="KW-1185">Reference proteome</keyword>
<evidence type="ECO:0000313" key="2">
    <source>
        <dbReference type="EMBL" id="KAG1348095.1"/>
    </source>
</evidence>